<comment type="similarity">
    <text evidence="2 12">Belongs to the thiolase-like superfamily. FabH family.</text>
</comment>
<keyword evidence="5 12" id="KW-0444">Lipid biosynthesis</keyword>
<dbReference type="UniPathway" id="UPA00094"/>
<comment type="function">
    <text evidence="12">Catalyzes the condensation reaction of fatty acid synthesis by the addition to an acyl acceptor of two carbons from malonyl-ACP. Catalyzes the first condensation reaction which initiates fatty acid synthesis and may therefore play a role in governing the total rate of fatty acid production. Possesses both acetoacetyl-ACP synthase and acetyl transacylase activities. Its substrate specificity determines the biosynthesis of branched-chain and/or straight-chain of fatty acids.</text>
</comment>
<comment type="subcellular location">
    <subcellularLocation>
        <location evidence="12">Cytoplasm</location>
    </subcellularLocation>
</comment>
<organism evidence="15 16">
    <name type="scientific">Candidatus Fischerbacteria bacterium RBG_13_37_8</name>
    <dbReference type="NCBI Taxonomy" id="1817863"/>
    <lineage>
        <taxon>Bacteria</taxon>
        <taxon>Candidatus Fischeribacteriota</taxon>
    </lineage>
</organism>
<evidence type="ECO:0000313" key="15">
    <source>
        <dbReference type="EMBL" id="OGF62263.1"/>
    </source>
</evidence>
<keyword evidence="9 12" id="KW-0275">Fatty acid biosynthesis</keyword>
<evidence type="ECO:0000256" key="3">
    <source>
        <dbReference type="ARBA" id="ARBA00012333"/>
    </source>
</evidence>
<comment type="catalytic activity">
    <reaction evidence="11">
        <text>malonyl-[ACP] + acetyl-CoA + H(+) = 3-oxobutanoyl-[ACP] + CO2 + CoA</text>
        <dbReference type="Rhea" id="RHEA:12080"/>
        <dbReference type="Rhea" id="RHEA-COMP:9623"/>
        <dbReference type="Rhea" id="RHEA-COMP:9625"/>
        <dbReference type="ChEBI" id="CHEBI:15378"/>
        <dbReference type="ChEBI" id="CHEBI:16526"/>
        <dbReference type="ChEBI" id="CHEBI:57287"/>
        <dbReference type="ChEBI" id="CHEBI:57288"/>
        <dbReference type="ChEBI" id="CHEBI:78449"/>
        <dbReference type="ChEBI" id="CHEBI:78450"/>
        <dbReference type="EC" id="2.3.1.180"/>
    </reaction>
    <physiologicalReaction direction="left-to-right" evidence="11">
        <dbReference type="Rhea" id="RHEA:12081"/>
    </physiologicalReaction>
</comment>
<evidence type="ECO:0000256" key="5">
    <source>
        <dbReference type="ARBA" id="ARBA00022516"/>
    </source>
</evidence>
<comment type="pathway">
    <text evidence="1 12">Lipid metabolism; fatty acid biosynthesis.</text>
</comment>
<dbReference type="SUPFAM" id="SSF53901">
    <property type="entry name" value="Thiolase-like"/>
    <property type="match status" value="1"/>
</dbReference>
<dbReference type="Pfam" id="PF08545">
    <property type="entry name" value="ACP_syn_III"/>
    <property type="match status" value="1"/>
</dbReference>
<evidence type="ECO:0000256" key="4">
    <source>
        <dbReference type="ARBA" id="ARBA00022490"/>
    </source>
</evidence>
<protein>
    <recommendedName>
        <fullName evidence="3 12">Beta-ketoacyl-[acyl-carrier-protein] synthase III</fullName>
        <shortName evidence="12">Beta-ketoacyl-ACP synthase III</shortName>
        <shortName evidence="12">KAS III</shortName>
        <ecNumber evidence="3 12">2.3.1.180</ecNumber>
    </recommendedName>
    <alternativeName>
        <fullName evidence="12">3-oxoacyl-[acyl-carrier-protein] synthase 3</fullName>
    </alternativeName>
    <alternativeName>
        <fullName evidence="12">3-oxoacyl-[acyl-carrier-protein] synthase III</fullName>
    </alternativeName>
</protein>
<feature type="active site" evidence="12">
    <location>
        <position position="283"/>
    </location>
</feature>
<dbReference type="InterPro" id="IPR016039">
    <property type="entry name" value="Thiolase-like"/>
</dbReference>
<dbReference type="NCBIfam" id="TIGR00747">
    <property type="entry name" value="fabH"/>
    <property type="match status" value="1"/>
</dbReference>
<dbReference type="InterPro" id="IPR013747">
    <property type="entry name" value="ACP_syn_III_C"/>
</dbReference>
<dbReference type="InterPro" id="IPR013751">
    <property type="entry name" value="ACP_syn_III_N"/>
</dbReference>
<keyword evidence="6 12" id="KW-0808">Transferase</keyword>
<comment type="caution">
    <text evidence="15">The sequence shown here is derived from an EMBL/GenBank/DDBJ whole genome shotgun (WGS) entry which is preliminary data.</text>
</comment>
<feature type="domain" description="Beta-ketoacyl-[acyl-carrier-protein] synthase III C-terminal" evidence="13">
    <location>
        <begin position="237"/>
        <end position="326"/>
    </location>
</feature>
<keyword evidence="7 12" id="KW-0276">Fatty acid metabolism</keyword>
<proteinExistence type="inferred from homology"/>
<feature type="region of interest" description="ACP-binding" evidence="12">
    <location>
        <begin position="254"/>
        <end position="258"/>
    </location>
</feature>
<keyword evidence="4 12" id="KW-0963">Cytoplasm</keyword>
<sequence>MKRARIVGTGSYVPDKILTNQDLEKIVDTSDEWITTRTGIKERRIAPEGVYTSILAMEAAKKALEQAEVSPKELDLIICSTISPDQPLPSTAAFIQHGLGANTCGAFDMAAACSGFLYGITVAEQFILTGKYKRILVIGVELLSRVMDWEDRATCILFADGAGAAVIMPSEDDRGIVHTIMHIDGAFTDYLHIPGGGMRYVSSHETLNNKMHFVKMRGNELFKVATRFMENVSREIMEQTKISIDDIKYFIPHQANQRISIAVAERLGLPMEKLYSNIDRIGNTSSASIPIALDELNRAYKLDKGDLILLASFGAGVTWAGVLLKW</sequence>
<evidence type="ECO:0000256" key="1">
    <source>
        <dbReference type="ARBA" id="ARBA00005194"/>
    </source>
</evidence>
<evidence type="ECO:0000259" key="14">
    <source>
        <dbReference type="Pfam" id="PF08545"/>
    </source>
</evidence>
<dbReference type="GO" id="GO:0005737">
    <property type="term" value="C:cytoplasm"/>
    <property type="evidence" value="ECO:0007669"/>
    <property type="project" value="UniProtKB-SubCell"/>
</dbReference>
<keyword evidence="12" id="KW-0511">Multifunctional enzyme</keyword>
<keyword evidence="8 12" id="KW-0443">Lipid metabolism</keyword>
<feature type="active site" evidence="12">
    <location>
        <position position="113"/>
    </location>
</feature>
<dbReference type="GO" id="GO:0004315">
    <property type="term" value="F:3-oxoacyl-[acyl-carrier-protein] synthase activity"/>
    <property type="evidence" value="ECO:0007669"/>
    <property type="project" value="InterPro"/>
</dbReference>
<feature type="active site" evidence="12">
    <location>
        <position position="253"/>
    </location>
</feature>
<evidence type="ECO:0000256" key="9">
    <source>
        <dbReference type="ARBA" id="ARBA00023160"/>
    </source>
</evidence>
<evidence type="ECO:0000256" key="10">
    <source>
        <dbReference type="ARBA" id="ARBA00023315"/>
    </source>
</evidence>
<evidence type="ECO:0000256" key="11">
    <source>
        <dbReference type="ARBA" id="ARBA00051096"/>
    </source>
</evidence>
<evidence type="ECO:0000256" key="2">
    <source>
        <dbReference type="ARBA" id="ARBA00008642"/>
    </source>
</evidence>
<dbReference type="InterPro" id="IPR004655">
    <property type="entry name" value="FabH"/>
</dbReference>
<evidence type="ECO:0000256" key="8">
    <source>
        <dbReference type="ARBA" id="ARBA00023098"/>
    </source>
</evidence>
<comment type="subunit">
    <text evidence="12">Homodimer.</text>
</comment>
<dbReference type="NCBIfam" id="NF006829">
    <property type="entry name" value="PRK09352.1"/>
    <property type="match status" value="1"/>
</dbReference>
<gene>
    <name evidence="12" type="primary">fabH</name>
    <name evidence="15" type="ORF">A2Y62_14070</name>
</gene>
<comment type="domain">
    <text evidence="12">The last Arg residue of the ACP-binding site is essential for the weak association between ACP/AcpP and FabH.</text>
</comment>
<dbReference type="EC" id="2.3.1.180" evidence="3 12"/>
<keyword evidence="10 12" id="KW-0012">Acyltransferase</keyword>
<dbReference type="PANTHER" id="PTHR34069">
    <property type="entry name" value="3-OXOACYL-[ACYL-CARRIER-PROTEIN] SYNTHASE 3"/>
    <property type="match status" value="1"/>
</dbReference>
<dbReference type="AlphaFoldDB" id="A0A1F5VFM7"/>
<dbReference type="GO" id="GO:0033818">
    <property type="term" value="F:beta-ketoacyl-acyl-carrier-protein synthase III activity"/>
    <property type="evidence" value="ECO:0007669"/>
    <property type="project" value="UniProtKB-UniRule"/>
</dbReference>
<evidence type="ECO:0000256" key="12">
    <source>
        <dbReference type="HAMAP-Rule" id="MF_01815"/>
    </source>
</evidence>
<dbReference type="GO" id="GO:0006633">
    <property type="term" value="P:fatty acid biosynthetic process"/>
    <property type="evidence" value="ECO:0007669"/>
    <property type="project" value="UniProtKB-UniRule"/>
</dbReference>
<evidence type="ECO:0000256" key="6">
    <source>
        <dbReference type="ARBA" id="ARBA00022679"/>
    </source>
</evidence>
<name>A0A1F5VFM7_9BACT</name>
<dbReference type="GO" id="GO:0044550">
    <property type="term" value="P:secondary metabolite biosynthetic process"/>
    <property type="evidence" value="ECO:0007669"/>
    <property type="project" value="TreeGrafter"/>
</dbReference>
<dbReference type="HAMAP" id="MF_01815">
    <property type="entry name" value="FabH"/>
    <property type="match status" value="1"/>
</dbReference>
<dbReference type="Gene3D" id="3.40.47.10">
    <property type="match status" value="1"/>
</dbReference>
<dbReference type="PANTHER" id="PTHR34069:SF2">
    <property type="entry name" value="BETA-KETOACYL-[ACYL-CARRIER-PROTEIN] SYNTHASE III"/>
    <property type="match status" value="1"/>
</dbReference>
<dbReference type="CDD" id="cd00830">
    <property type="entry name" value="KAS_III"/>
    <property type="match status" value="1"/>
</dbReference>
<dbReference type="Pfam" id="PF08541">
    <property type="entry name" value="ACP_syn_III_C"/>
    <property type="match status" value="1"/>
</dbReference>
<reference evidence="15 16" key="1">
    <citation type="journal article" date="2016" name="Nat. Commun.">
        <title>Thousands of microbial genomes shed light on interconnected biogeochemical processes in an aquifer system.</title>
        <authorList>
            <person name="Anantharaman K."/>
            <person name="Brown C.T."/>
            <person name="Hug L.A."/>
            <person name="Sharon I."/>
            <person name="Castelle C.J."/>
            <person name="Probst A.J."/>
            <person name="Thomas B.C."/>
            <person name="Singh A."/>
            <person name="Wilkins M.J."/>
            <person name="Karaoz U."/>
            <person name="Brodie E.L."/>
            <person name="Williams K.H."/>
            <person name="Hubbard S.S."/>
            <person name="Banfield J.F."/>
        </authorList>
    </citation>
    <scope>NUCLEOTIDE SEQUENCE [LARGE SCALE GENOMIC DNA]</scope>
</reference>
<feature type="domain" description="Beta-ketoacyl-[acyl-carrier-protein] synthase III N-terminal" evidence="14">
    <location>
        <begin position="107"/>
        <end position="185"/>
    </location>
</feature>
<evidence type="ECO:0000313" key="16">
    <source>
        <dbReference type="Proteomes" id="UP000178943"/>
    </source>
</evidence>
<dbReference type="EMBL" id="MFGW01000183">
    <property type="protein sequence ID" value="OGF62263.1"/>
    <property type="molecule type" value="Genomic_DNA"/>
</dbReference>
<evidence type="ECO:0000256" key="7">
    <source>
        <dbReference type="ARBA" id="ARBA00022832"/>
    </source>
</evidence>
<dbReference type="Proteomes" id="UP000178943">
    <property type="component" value="Unassembled WGS sequence"/>
</dbReference>
<evidence type="ECO:0000259" key="13">
    <source>
        <dbReference type="Pfam" id="PF08541"/>
    </source>
</evidence>
<dbReference type="STRING" id="1817863.A2Y62_14070"/>
<accession>A0A1F5VFM7</accession>
<dbReference type="FunFam" id="3.40.47.10:FF:000004">
    <property type="entry name" value="3-oxoacyl-[acyl-carrier-protein] synthase 3"/>
    <property type="match status" value="1"/>
</dbReference>